<dbReference type="EMBL" id="JBHSFS010000018">
    <property type="protein sequence ID" value="MFC4517199.1"/>
    <property type="molecule type" value="Genomic_DNA"/>
</dbReference>
<feature type="transmembrane region" description="Helical" evidence="1">
    <location>
        <begin position="55"/>
        <end position="75"/>
    </location>
</feature>
<feature type="transmembrane region" description="Helical" evidence="1">
    <location>
        <begin position="82"/>
        <end position="103"/>
    </location>
</feature>
<accession>A0ABV9BT32</accession>
<keyword evidence="1" id="KW-0472">Membrane</keyword>
<dbReference type="Proteomes" id="UP001595990">
    <property type="component" value="Unassembled WGS sequence"/>
</dbReference>
<evidence type="ECO:0000313" key="2">
    <source>
        <dbReference type="EMBL" id="MFC4517199.1"/>
    </source>
</evidence>
<protein>
    <submittedName>
        <fullName evidence="2">Uncharacterized protein</fullName>
    </submittedName>
</protein>
<evidence type="ECO:0000313" key="3">
    <source>
        <dbReference type="Proteomes" id="UP001595990"/>
    </source>
</evidence>
<keyword evidence="1" id="KW-0812">Transmembrane</keyword>
<comment type="caution">
    <text evidence="2">The sequence shown here is derived from an EMBL/GenBank/DDBJ whole genome shotgun (WGS) entry which is preliminary data.</text>
</comment>
<evidence type="ECO:0000256" key="1">
    <source>
        <dbReference type="SAM" id="Phobius"/>
    </source>
</evidence>
<name>A0ABV9BT32_9ACTN</name>
<reference evidence="3" key="1">
    <citation type="journal article" date="2019" name="Int. J. Syst. Evol. Microbiol.">
        <title>The Global Catalogue of Microorganisms (GCM) 10K type strain sequencing project: providing services to taxonomists for standard genome sequencing and annotation.</title>
        <authorList>
            <consortium name="The Broad Institute Genomics Platform"/>
            <consortium name="The Broad Institute Genome Sequencing Center for Infectious Disease"/>
            <person name="Wu L."/>
            <person name="Ma J."/>
        </authorList>
    </citation>
    <scope>NUCLEOTIDE SEQUENCE [LARGE SCALE GENOMIC DNA]</scope>
    <source>
        <strain evidence="3">CECT 8064</strain>
    </source>
</reference>
<feature type="transmembrane region" description="Helical" evidence="1">
    <location>
        <begin position="123"/>
        <end position="145"/>
    </location>
</feature>
<organism evidence="2 3">
    <name type="scientific">Streptomyces ehimensis</name>
    <dbReference type="NCBI Taxonomy" id="68195"/>
    <lineage>
        <taxon>Bacteria</taxon>
        <taxon>Bacillati</taxon>
        <taxon>Actinomycetota</taxon>
        <taxon>Actinomycetes</taxon>
        <taxon>Kitasatosporales</taxon>
        <taxon>Streptomycetaceae</taxon>
        <taxon>Streptomyces</taxon>
    </lineage>
</organism>
<keyword evidence="1" id="KW-1133">Transmembrane helix</keyword>
<sequence length="149" mass="15928">MIPRSRNPFAPARLARNVRHGRFERSLSLLTAAGSVITAAEIYLEHDRASFGNRVMWWPVVLGPVGAAAGVAGFLSERMARTALPIASAAIAANGLQGTYLHVRGIAEKPGGWSLARYNIETGPPLFAPLLVTMVGGMGLLAALLRRER</sequence>
<keyword evidence="3" id="KW-1185">Reference proteome</keyword>
<proteinExistence type="predicted"/>
<dbReference type="RefSeq" id="WP_229819838.1">
    <property type="nucleotide sequence ID" value="NZ_JBHSFS010000018.1"/>
</dbReference>
<gene>
    <name evidence="2" type="ORF">ACFPEN_30295</name>
</gene>